<sequence>MIATPRELDLPVPVPESFHEQTDEELTKTDIKRMDADDQAIQSILLGLLKDVYAAVDSCEEKKVKLFNEWEKFTSTDGESIESYYHHFMQLINDLVFGLPNFKYSKEHLCPFCEQGKSKRASHPPKPVPNSKQRLHLLHMDLCGPMRVASIDAPVIIVRTDNGTELKNQVLKEHFDSVGITHETSAAKTPQQNGVVKRRNRTLVKAARTMLIFSHASLFLWAEAIATACYTQNRSIIHRHIGKLGAKGDIGFFIGYSANYVAYRVYNQKTKKIMETMNVTFDELSTMAFEQNSSRPGLQSMTSGQINSELELTYAPSTITPQIPSESDLDILFEPLHNEYLGGRPTEAPRAIHVAHVLQNLQAPTTSMSFQDSAPTKDHPLEQVMGEPSRPVLTRNQLKTDGDMCIYALTVSILKPKTVKEALTNPAWIKYMQEELHQFIRIDVWELVPSPNGIKPLTLKWLFKNKHDEENTVIRNKTRLVVRGYRQEVGIDFEESFALVSQMEAIRIFLAYDAHKGFTVYQMDMKTAFLHGSLKEDVYQASRAWYDELCTFLLHNGFSKGTIDPTLFTKRFDDDILVVNQSPGGIFINQSKYVHEILKKYGLNTCDIISTPMDIKDKLDLDQIRTLVDATNYRSMIGALMYLTSNRPDIVHATYIWARYQAHPTDKHLKEVKKIFCYLWGTVNMGLWYTKDSGFEPTGFLDADYAGCKDTFKSTSGGAQFLGKKLVSWSLKKHDCKSLSTMKSEYVSLSACCAQVLWMRTQLTDYGYHFNKILIYCDSKSAIAISCNPIQHSRTKHIAVRYHFIKEHVEKGTIELQNRRDLPKDTPIDRLEVLSDDGNPSRANIKQALGR</sequence>
<evidence type="ECO:0000259" key="2">
    <source>
        <dbReference type="PROSITE" id="PS50994"/>
    </source>
</evidence>
<dbReference type="PROSITE" id="PS50994">
    <property type="entry name" value="INTEGRASE"/>
    <property type="match status" value="1"/>
</dbReference>
<dbReference type="EMBL" id="BKCJ010009279">
    <property type="protein sequence ID" value="GEU86232.1"/>
    <property type="molecule type" value="Genomic_DNA"/>
</dbReference>
<feature type="region of interest" description="Disordered" evidence="1">
    <location>
        <begin position="830"/>
        <end position="851"/>
    </location>
</feature>
<gene>
    <name evidence="3" type="ORF">Tci_058210</name>
</gene>
<dbReference type="GO" id="GO:0003676">
    <property type="term" value="F:nucleic acid binding"/>
    <property type="evidence" value="ECO:0007669"/>
    <property type="project" value="InterPro"/>
</dbReference>
<feature type="domain" description="Integrase catalytic" evidence="2">
    <location>
        <begin position="157"/>
        <end position="253"/>
    </location>
</feature>
<dbReference type="Gene3D" id="3.30.420.10">
    <property type="entry name" value="Ribonuclease H-like superfamily/Ribonuclease H"/>
    <property type="match status" value="1"/>
</dbReference>
<organism evidence="3">
    <name type="scientific">Tanacetum cinerariifolium</name>
    <name type="common">Dalmatian daisy</name>
    <name type="synonym">Chrysanthemum cinerariifolium</name>
    <dbReference type="NCBI Taxonomy" id="118510"/>
    <lineage>
        <taxon>Eukaryota</taxon>
        <taxon>Viridiplantae</taxon>
        <taxon>Streptophyta</taxon>
        <taxon>Embryophyta</taxon>
        <taxon>Tracheophyta</taxon>
        <taxon>Spermatophyta</taxon>
        <taxon>Magnoliopsida</taxon>
        <taxon>eudicotyledons</taxon>
        <taxon>Gunneridae</taxon>
        <taxon>Pentapetalae</taxon>
        <taxon>asterids</taxon>
        <taxon>campanulids</taxon>
        <taxon>Asterales</taxon>
        <taxon>Asteraceae</taxon>
        <taxon>Asteroideae</taxon>
        <taxon>Anthemideae</taxon>
        <taxon>Anthemidinae</taxon>
        <taxon>Tanacetum</taxon>
    </lineage>
</organism>
<dbReference type="InterPro" id="IPR036397">
    <property type="entry name" value="RNaseH_sf"/>
</dbReference>
<dbReference type="SUPFAM" id="SSF53098">
    <property type="entry name" value="Ribonuclease H-like"/>
    <property type="match status" value="1"/>
</dbReference>
<proteinExistence type="predicted"/>
<dbReference type="PANTHER" id="PTHR11439">
    <property type="entry name" value="GAG-POL-RELATED RETROTRANSPOSON"/>
    <property type="match status" value="1"/>
</dbReference>
<dbReference type="CDD" id="cd09272">
    <property type="entry name" value="RNase_HI_RT_Ty1"/>
    <property type="match status" value="1"/>
</dbReference>
<dbReference type="InterPro" id="IPR001584">
    <property type="entry name" value="Integrase_cat-core"/>
</dbReference>
<dbReference type="Pfam" id="PF07727">
    <property type="entry name" value="RVT_2"/>
    <property type="match status" value="1"/>
</dbReference>
<dbReference type="InterPro" id="IPR043502">
    <property type="entry name" value="DNA/RNA_pol_sf"/>
</dbReference>
<protein>
    <recommendedName>
        <fullName evidence="2">Integrase catalytic domain-containing protein</fullName>
    </recommendedName>
</protein>
<dbReference type="GO" id="GO:0015074">
    <property type="term" value="P:DNA integration"/>
    <property type="evidence" value="ECO:0007669"/>
    <property type="project" value="InterPro"/>
</dbReference>
<name>A0A6L2NMH1_TANCI</name>
<accession>A0A6L2NMH1</accession>
<reference evidence="3" key="1">
    <citation type="journal article" date="2019" name="Sci. Rep.">
        <title>Draft genome of Tanacetum cinerariifolium, the natural source of mosquito coil.</title>
        <authorList>
            <person name="Yamashiro T."/>
            <person name="Shiraishi A."/>
            <person name="Satake H."/>
            <person name="Nakayama K."/>
        </authorList>
    </citation>
    <scope>NUCLEOTIDE SEQUENCE</scope>
</reference>
<dbReference type="InterPro" id="IPR012337">
    <property type="entry name" value="RNaseH-like_sf"/>
</dbReference>
<dbReference type="InterPro" id="IPR057670">
    <property type="entry name" value="SH3_retrovirus"/>
</dbReference>
<feature type="region of interest" description="Disordered" evidence="1">
    <location>
        <begin position="368"/>
        <end position="388"/>
    </location>
</feature>
<dbReference type="InterPro" id="IPR013103">
    <property type="entry name" value="RVT_2"/>
</dbReference>
<evidence type="ECO:0000313" key="3">
    <source>
        <dbReference type="EMBL" id="GEU86232.1"/>
    </source>
</evidence>
<dbReference type="AlphaFoldDB" id="A0A6L2NMH1"/>
<dbReference type="Pfam" id="PF25597">
    <property type="entry name" value="SH3_retrovirus"/>
    <property type="match status" value="1"/>
</dbReference>
<dbReference type="PANTHER" id="PTHR11439:SF495">
    <property type="entry name" value="REVERSE TRANSCRIPTASE, RNA-DEPENDENT DNA POLYMERASE-RELATED"/>
    <property type="match status" value="1"/>
</dbReference>
<dbReference type="SUPFAM" id="SSF56672">
    <property type="entry name" value="DNA/RNA polymerases"/>
    <property type="match status" value="1"/>
</dbReference>
<evidence type="ECO:0000256" key="1">
    <source>
        <dbReference type="SAM" id="MobiDB-lite"/>
    </source>
</evidence>
<comment type="caution">
    <text evidence="3">The sequence shown here is derived from an EMBL/GenBank/DDBJ whole genome shotgun (WGS) entry which is preliminary data.</text>
</comment>